<dbReference type="Proteomes" id="UP000054270">
    <property type="component" value="Unassembled WGS sequence"/>
</dbReference>
<sequence>MYNCRRSGGCLCQPCPTCRAPNPLFPRRQYPGCSHGKSVMSPFWPVPNPPDTIGVIVRCTLYNMPRPDTLERIYHHPYTYNYDTLLFVGDISLLFELEAPRFPRSRFLTC</sequence>
<organism evidence="1 2">
    <name type="scientific">Hypholoma sublateritium (strain FD-334 SS-4)</name>
    <dbReference type="NCBI Taxonomy" id="945553"/>
    <lineage>
        <taxon>Eukaryota</taxon>
        <taxon>Fungi</taxon>
        <taxon>Dikarya</taxon>
        <taxon>Basidiomycota</taxon>
        <taxon>Agaricomycotina</taxon>
        <taxon>Agaricomycetes</taxon>
        <taxon>Agaricomycetidae</taxon>
        <taxon>Agaricales</taxon>
        <taxon>Agaricineae</taxon>
        <taxon>Strophariaceae</taxon>
        <taxon>Hypholoma</taxon>
    </lineage>
</organism>
<keyword evidence="2" id="KW-1185">Reference proteome</keyword>
<proteinExistence type="predicted"/>
<protein>
    <submittedName>
        <fullName evidence="1">Uncharacterized protein</fullName>
    </submittedName>
</protein>
<evidence type="ECO:0000313" key="2">
    <source>
        <dbReference type="Proteomes" id="UP000054270"/>
    </source>
</evidence>
<dbReference type="EMBL" id="KN817529">
    <property type="protein sequence ID" value="KJA26119.1"/>
    <property type="molecule type" value="Genomic_DNA"/>
</dbReference>
<dbReference type="AlphaFoldDB" id="A0A0D2P5D3"/>
<reference evidence="2" key="1">
    <citation type="submission" date="2014-04" db="EMBL/GenBank/DDBJ databases">
        <title>Evolutionary Origins and Diversification of the Mycorrhizal Mutualists.</title>
        <authorList>
            <consortium name="DOE Joint Genome Institute"/>
            <consortium name="Mycorrhizal Genomics Consortium"/>
            <person name="Kohler A."/>
            <person name="Kuo A."/>
            <person name="Nagy L.G."/>
            <person name="Floudas D."/>
            <person name="Copeland A."/>
            <person name="Barry K.W."/>
            <person name="Cichocki N."/>
            <person name="Veneault-Fourrey C."/>
            <person name="LaButti K."/>
            <person name="Lindquist E.A."/>
            <person name="Lipzen A."/>
            <person name="Lundell T."/>
            <person name="Morin E."/>
            <person name="Murat C."/>
            <person name="Riley R."/>
            <person name="Ohm R."/>
            <person name="Sun H."/>
            <person name="Tunlid A."/>
            <person name="Henrissat B."/>
            <person name="Grigoriev I.V."/>
            <person name="Hibbett D.S."/>
            <person name="Martin F."/>
        </authorList>
    </citation>
    <scope>NUCLEOTIDE SEQUENCE [LARGE SCALE GENOMIC DNA]</scope>
    <source>
        <strain evidence="2">FD-334 SS-4</strain>
    </source>
</reference>
<accession>A0A0D2P5D3</accession>
<evidence type="ECO:0000313" key="1">
    <source>
        <dbReference type="EMBL" id="KJA26119.1"/>
    </source>
</evidence>
<gene>
    <name evidence="1" type="ORF">HYPSUDRAFT_36986</name>
</gene>
<name>A0A0D2P5D3_HYPSF</name>